<name>A0A8S0RD81_OLEEU</name>
<comment type="caution">
    <text evidence="1">The sequence shown here is derived from an EMBL/GenBank/DDBJ whole genome shotgun (WGS) entry which is preliminary data.</text>
</comment>
<accession>A0A8S0RD81</accession>
<dbReference type="Proteomes" id="UP000594638">
    <property type="component" value="Unassembled WGS sequence"/>
</dbReference>
<proteinExistence type="predicted"/>
<dbReference type="Gramene" id="OE9A096395T1">
    <property type="protein sequence ID" value="OE9A096395C1"/>
    <property type="gene ID" value="OE9A096395"/>
</dbReference>
<gene>
    <name evidence="1" type="ORF">OLEA9_A096395</name>
</gene>
<reference evidence="1 2" key="1">
    <citation type="submission" date="2019-12" db="EMBL/GenBank/DDBJ databases">
        <authorList>
            <person name="Alioto T."/>
            <person name="Alioto T."/>
            <person name="Gomez Garrido J."/>
        </authorList>
    </citation>
    <scope>NUCLEOTIDE SEQUENCE [LARGE SCALE GENOMIC DNA]</scope>
</reference>
<evidence type="ECO:0000313" key="1">
    <source>
        <dbReference type="EMBL" id="CAA2977373.1"/>
    </source>
</evidence>
<dbReference type="EMBL" id="CACTIH010003452">
    <property type="protein sequence ID" value="CAA2977373.1"/>
    <property type="molecule type" value="Genomic_DNA"/>
</dbReference>
<protein>
    <submittedName>
        <fullName evidence="1">Uncharacterized protein</fullName>
    </submittedName>
</protein>
<evidence type="ECO:0000313" key="2">
    <source>
        <dbReference type="Proteomes" id="UP000594638"/>
    </source>
</evidence>
<feature type="non-terminal residue" evidence="1">
    <location>
        <position position="66"/>
    </location>
</feature>
<organism evidence="1 2">
    <name type="scientific">Olea europaea subsp. europaea</name>
    <dbReference type="NCBI Taxonomy" id="158383"/>
    <lineage>
        <taxon>Eukaryota</taxon>
        <taxon>Viridiplantae</taxon>
        <taxon>Streptophyta</taxon>
        <taxon>Embryophyta</taxon>
        <taxon>Tracheophyta</taxon>
        <taxon>Spermatophyta</taxon>
        <taxon>Magnoliopsida</taxon>
        <taxon>eudicotyledons</taxon>
        <taxon>Gunneridae</taxon>
        <taxon>Pentapetalae</taxon>
        <taxon>asterids</taxon>
        <taxon>lamiids</taxon>
        <taxon>Lamiales</taxon>
        <taxon>Oleaceae</taxon>
        <taxon>Oleeae</taxon>
        <taxon>Olea</taxon>
    </lineage>
</organism>
<feature type="non-terminal residue" evidence="1">
    <location>
        <position position="1"/>
    </location>
</feature>
<keyword evidence="2" id="KW-1185">Reference proteome</keyword>
<sequence>HESSAPPGGCVEERTASEKGISLLCTNDDSCRGIVSRVGLAGRAGCERARFKKFPRGVDWLRASIK</sequence>
<dbReference type="AlphaFoldDB" id="A0A8S0RD81"/>